<keyword evidence="3" id="KW-1185">Reference proteome</keyword>
<accession>A0ABY6ZPQ2</accession>
<evidence type="ECO:0000313" key="2">
    <source>
        <dbReference type="EMBL" id="WAH44821.1"/>
    </source>
</evidence>
<dbReference type="Proteomes" id="UP001164761">
    <property type="component" value="Plasmid unnamed1"/>
</dbReference>
<name>A0ABY6ZPQ2_9BACL</name>
<proteinExistence type="predicted"/>
<sequence>MIEKPNGQAILDKWAMLTKRDSVSVDDITPNYFIDTNGNSKPLIPRDEFSEQLTDLLEITNIHHELISIIHSMTTDCAYTIEHVFEELKLIARELQDYICDLYSYAIIQRSEVNAQGSVREEQPIAKNKKDYRENNETIVDRN</sequence>
<feature type="region of interest" description="Disordered" evidence="1">
    <location>
        <begin position="118"/>
        <end position="143"/>
    </location>
</feature>
<evidence type="ECO:0000313" key="3">
    <source>
        <dbReference type="Proteomes" id="UP001164761"/>
    </source>
</evidence>
<evidence type="ECO:0000256" key="1">
    <source>
        <dbReference type="SAM" id="MobiDB-lite"/>
    </source>
</evidence>
<protein>
    <submittedName>
        <fullName evidence="2">Uncharacterized protein</fullName>
    </submittedName>
</protein>
<dbReference type="RefSeq" id="WP_268008693.1">
    <property type="nucleotide sequence ID" value="NZ_BSUT01000003.1"/>
</dbReference>
<reference evidence="2" key="1">
    <citation type="submission" date="2022-08" db="EMBL/GenBank/DDBJ databases">
        <title>Alicyclobacillus fastidiosus DSM 17978, complete genome.</title>
        <authorList>
            <person name="Wang Q."/>
            <person name="Cai R."/>
            <person name="Wang Z."/>
        </authorList>
    </citation>
    <scope>NUCLEOTIDE SEQUENCE</scope>
    <source>
        <strain evidence="2">DSM 17978</strain>
        <plasmid evidence="2">unnamed1</plasmid>
    </source>
</reference>
<feature type="compositionally biased region" description="Basic and acidic residues" evidence="1">
    <location>
        <begin position="119"/>
        <end position="143"/>
    </location>
</feature>
<dbReference type="EMBL" id="CP104068">
    <property type="protein sequence ID" value="WAH44821.1"/>
    <property type="molecule type" value="Genomic_DNA"/>
</dbReference>
<keyword evidence="2" id="KW-0614">Plasmid</keyword>
<gene>
    <name evidence="2" type="ORF">NZD89_28615</name>
</gene>
<organism evidence="2 3">
    <name type="scientific">Alicyclobacillus fastidiosus</name>
    <dbReference type="NCBI Taxonomy" id="392011"/>
    <lineage>
        <taxon>Bacteria</taxon>
        <taxon>Bacillati</taxon>
        <taxon>Bacillota</taxon>
        <taxon>Bacilli</taxon>
        <taxon>Bacillales</taxon>
        <taxon>Alicyclobacillaceae</taxon>
        <taxon>Alicyclobacillus</taxon>
    </lineage>
</organism>
<geneLocation type="plasmid" evidence="2 3">
    <name>unnamed1</name>
</geneLocation>